<dbReference type="KEGG" id="agv:OJF2_41250"/>
<evidence type="ECO:0000313" key="1">
    <source>
        <dbReference type="EMBL" id="QEH35572.1"/>
    </source>
</evidence>
<proteinExistence type="predicted"/>
<dbReference type="RefSeq" id="WP_148595359.1">
    <property type="nucleotide sequence ID" value="NZ_CP042997.1"/>
</dbReference>
<protein>
    <submittedName>
        <fullName evidence="1">Uncharacterized protein</fullName>
    </submittedName>
</protein>
<gene>
    <name evidence="1" type="ORF">OJF2_41250</name>
</gene>
<reference evidence="1 2" key="1">
    <citation type="submission" date="2019-08" db="EMBL/GenBank/DDBJ databases">
        <title>Deep-cultivation of Planctomycetes and their phenomic and genomic characterization uncovers novel biology.</title>
        <authorList>
            <person name="Wiegand S."/>
            <person name="Jogler M."/>
            <person name="Boedeker C."/>
            <person name="Pinto D."/>
            <person name="Vollmers J."/>
            <person name="Rivas-Marin E."/>
            <person name="Kohn T."/>
            <person name="Peeters S.H."/>
            <person name="Heuer A."/>
            <person name="Rast P."/>
            <person name="Oberbeckmann S."/>
            <person name="Bunk B."/>
            <person name="Jeske O."/>
            <person name="Meyerdierks A."/>
            <person name="Storesund J.E."/>
            <person name="Kallscheuer N."/>
            <person name="Luecker S."/>
            <person name="Lage O.M."/>
            <person name="Pohl T."/>
            <person name="Merkel B.J."/>
            <person name="Hornburger P."/>
            <person name="Mueller R.-W."/>
            <person name="Bruemmer F."/>
            <person name="Labrenz M."/>
            <person name="Spormann A.M."/>
            <person name="Op den Camp H."/>
            <person name="Overmann J."/>
            <person name="Amann R."/>
            <person name="Jetten M.S.M."/>
            <person name="Mascher T."/>
            <person name="Medema M.H."/>
            <person name="Devos D.P."/>
            <person name="Kaster A.-K."/>
            <person name="Ovreas L."/>
            <person name="Rohde M."/>
            <person name="Galperin M.Y."/>
            <person name="Jogler C."/>
        </authorList>
    </citation>
    <scope>NUCLEOTIDE SEQUENCE [LARGE SCALE GENOMIC DNA]</scope>
    <source>
        <strain evidence="1 2">OJF2</strain>
    </source>
</reference>
<dbReference type="EMBL" id="CP042997">
    <property type="protein sequence ID" value="QEH35572.1"/>
    <property type="molecule type" value="Genomic_DNA"/>
</dbReference>
<sequence length="135" mass="14878">MQLITSEAEFAAILEMDRAIVFLDFAWSGQAGISAAAAEEWERTSHLWRLDCLVFKVRPDDLPAAAEWMGRAGKDLAGEGGYGSLVWLSRGTILDYEPYALGAGLRDISRRTRAAFKGVSGASARWPLWDRELDG</sequence>
<keyword evidence="2" id="KW-1185">Reference proteome</keyword>
<organism evidence="1 2">
    <name type="scientific">Aquisphaera giovannonii</name>
    <dbReference type="NCBI Taxonomy" id="406548"/>
    <lineage>
        <taxon>Bacteria</taxon>
        <taxon>Pseudomonadati</taxon>
        <taxon>Planctomycetota</taxon>
        <taxon>Planctomycetia</taxon>
        <taxon>Isosphaerales</taxon>
        <taxon>Isosphaeraceae</taxon>
        <taxon>Aquisphaera</taxon>
    </lineage>
</organism>
<accession>A0A5B9W4S7</accession>
<name>A0A5B9W4S7_9BACT</name>
<evidence type="ECO:0000313" key="2">
    <source>
        <dbReference type="Proteomes" id="UP000324233"/>
    </source>
</evidence>
<dbReference type="AlphaFoldDB" id="A0A5B9W4S7"/>
<dbReference type="Proteomes" id="UP000324233">
    <property type="component" value="Chromosome"/>
</dbReference>